<keyword evidence="4" id="KW-0694">RNA-binding</keyword>
<keyword evidence="6" id="KW-1185">Reference proteome</keyword>
<proteinExistence type="inferred from homology"/>
<reference evidence="5 6" key="1">
    <citation type="journal article" date="2020" name="MBio">
        <title>Erratum for Teymournejad et al., 'Isolation and Molecular Analysis of a Novel Neorickettsia Species That Causes Potomac Horse Fever'.</title>
        <authorList>
            <person name="Teymournejad O."/>
            <person name="Lin M."/>
            <person name="Bekebrede H."/>
            <person name="Kamr A."/>
            <person name="Toribio R.E."/>
            <person name="Arroyo L.G."/>
            <person name="Baird J.D."/>
            <person name="Rikihisa Y."/>
        </authorList>
    </citation>
    <scope>NUCLEOTIDE SEQUENCE [LARGE SCALE GENOMIC DNA]</scope>
    <source>
        <strain evidence="5 6">Fin17</strain>
    </source>
</reference>
<dbReference type="SUPFAM" id="SSF54189">
    <property type="entry name" value="Ribosomal proteins S24e, L23 and L15e"/>
    <property type="match status" value="1"/>
</dbReference>
<dbReference type="Pfam" id="PF00276">
    <property type="entry name" value="Ribosomal_L23"/>
    <property type="match status" value="1"/>
</dbReference>
<dbReference type="InterPro" id="IPR013025">
    <property type="entry name" value="Ribosomal_uL23-like"/>
</dbReference>
<sequence length="94" mass="10385">MRLDLIGPLVVTEKSCLLKDSLGKVSVFAPVSATKQQVRSLFLKKFKDIKILAVNSVLTHGKSKRFKGKSGKRSDRKKFILTIDGGSQLDLGRL</sequence>
<keyword evidence="2 4" id="KW-0689">Ribosomal protein</keyword>
<organism evidence="5 6">
    <name type="scientific">Neorickettsia findlayensis</name>
    <dbReference type="NCBI Taxonomy" id="2686014"/>
    <lineage>
        <taxon>Bacteria</taxon>
        <taxon>Pseudomonadati</taxon>
        <taxon>Pseudomonadota</taxon>
        <taxon>Alphaproteobacteria</taxon>
        <taxon>Rickettsiales</taxon>
        <taxon>Anaplasmataceae</taxon>
        <taxon>Neorickettsia</taxon>
    </lineage>
</organism>
<evidence type="ECO:0000256" key="1">
    <source>
        <dbReference type="ARBA" id="ARBA00006700"/>
    </source>
</evidence>
<comment type="similarity">
    <text evidence="1 4">Belongs to the universal ribosomal protein uL23 family.</text>
</comment>
<dbReference type="GO" id="GO:0019843">
    <property type="term" value="F:rRNA binding"/>
    <property type="evidence" value="ECO:0007669"/>
    <property type="project" value="UniProtKB-UniRule"/>
</dbReference>
<dbReference type="GO" id="GO:0005840">
    <property type="term" value="C:ribosome"/>
    <property type="evidence" value="ECO:0007669"/>
    <property type="project" value="UniProtKB-KW"/>
</dbReference>
<dbReference type="InterPro" id="IPR012677">
    <property type="entry name" value="Nucleotide-bd_a/b_plait_sf"/>
</dbReference>
<dbReference type="EMBL" id="CP047224">
    <property type="protein sequence ID" value="QHD65046.1"/>
    <property type="molecule type" value="Genomic_DNA"/>
</dbReference>
<name>A0A6P1G9A5_9RICK</name>
<dbReference type="HAMAP" id="MF_01369_B">
    <property type="entry name" value="Ribosomal_uL23_B"/>
    <property type="match status" value="1"/>
</dbReference>
<dbReference type="KEGG" id="nef:GP480_01050"/>
<dbReference type="Gene3D" id="3.30.70.330">
    <property type="match status" value="1"/>
</dbReference>
<evidence type="ECO:0000256" key="3">
    <source>
        <dbReference type="ARBA" id="ARBA00023274"/>
    </source>
</evidence>
<evidence type="ECO:0000313" key="5">
    <source>
        <dbReference type="EMBL" id="QHD65046.1"/>
    </source>
</evidence>
<dbReference type="InterPro" id="IPR012678">
    <property type="entry name" value="Ribosomal_uL23/eL15/eS24_sf"/>
</dbReference>
<evidence type="ECO:0000313" key="6">
    <source>
        <dbReference type="Proteomes" id="UP000464912"/>
    </source>
</evidence>
<keyword evidence="3 4" id="KW-0687">Ribonucleoprotein</keyword>
<evidence type="ECO:0000256" key="4">
    <source>
        <dbReference type="HAMAP-Rule" id="MF_01369"/>
    </source>
</evidence>
<keyword evidence="4" id="KW-0699">rRNA-binding</keyword>
<dbReference type="NCBIfam" id="NF004370">
    <property type="entry name" value="PRK05738.3-6"/>
    <property type="match status" value="1"/>
</dbReference>
<gene>
    <name evidence="4" type="primary">rplW</name>
    <name evidence="5" type="ORF">GP480_01050</name>
</gene>
<dbReference type="Proteomes" id="UP000464912">
    <property type="component" value="Chromosome"/>
</dbReference>
<protein>
    <recommendedName>
        <fullName evidence="4">Large ribosomal subunit protein uL23</fullName>
    </recommendedName>
</protein>
<comment type="subunit">
    <text evidence="4">Part of the 50S ribosomal subunit. Contacts protein L29, and trigger factor when it is bound to the ribosome.</text>
</comment>
<dbReference type="RefSeq" id="WP_160095070.1">
    <property type="nucleotide sequence ID" value="NZ_CP047224.1"/>
</dbReference>
<dbReference type="AlphaFoldDB" id="A0A6P1G9A5"/>
<reference evidence="5 6" key="2">
    <citation type="journal article" date="2020" name="MBio">
        <title>Isolation and Molecular Analysis of a Novel Neorickettsia Species That Causes Potomac Horse Fever.</title>
        <authorList>
            <person name="Teymournejad O."/>
            <person name="Lin M."/>
            <person name="Bekebrede H."/>
            <person name="Kamr A."/>
            <person name="Toribio R.E."/>
            <person name="Arroyo L.G."/>
            <person name="Baird J.D."/>
            <person name="Rikihisa Y."/>
        </authorList>
    </citation>
    <scope>NUCLEOTIDE SEQUENCE [LARGE SCALE GENOMIC DNA]</scope>
    <source>
        <strain evidence="5 6">Fin17</strain>
    </source>
</reference>
<dbReference type="GO" id="GO:0006412">
    <property type="term" value="P:translation"/>
    <property type="evidence" value="ECO:0007669"/>
    <property type="project" value="UniProtKB-UniRule"/>
</dbReference>
<accession>A0A6P1G9A5</accession>
<comment type="function">
    <text evidence="4">One of the early assembly proteins it binds 23S rRNA. One of the proteins that surrounds the polypeptide exit tunnel on the outside of the ribosome. Forms the main docking site for trigger factor binding to the ribosome.</text>
</comment>
<dbReference type="GO" id="GO:1990904">
    <property type="term" value="C:ribonucleoprotein complex"/>
    <property type="evidence" value="ECO:0007669"/>
    <property type="project" value="UniProtKB-KW"/>
</dbReference>
<evidence type="ECO:0000256" key="2">
    <source>
        <dbReference type="ARBA" id="ARBA00022980"/>
    </source>
</evidence>
<dbReference type="GO" id="GO:0003735">
    <property type="term" value="F:structural constituent of ribosome"/>
    <property type="evidence" value="ECO:0007669"/>
    <property type="project" value="InterPro"/>
</dbReference>